<dbReference type="InterPro" id="IPR050447">
    <property type="entry name" value="Erg6_SMT_methyltransf"/>
</dbReference>
<dbReference type="EC" id="2.1.1.163" evidence="3"/>
<organism evidence="3">
    <name type="scientific">uncultured organism</name>
    <dbReference type="NCBI Taxonomy" id="155900"/>
    <lineage>
        <taxon>unclassified sequences</taxon>
        <taxon>environmental samples</taxon>
    </lineage>
</organism>
<evidence type="ECO:0000313" key="3">
    <source>
        <dbReference type="EMBL" id="QEA04417.1"/>
    </source>
</evidence>
<reference evidence="3" key="1">
    <citation type="submission" date="2019-06" db="EMBL/GenBank/DDBJ databases">
        <authorList>
            <person name="Murdoch R.W."/>
            <person name="Fathepure B."/>
        </authorList>
    </citation>
    <scope>NUCLEOTIDE SEQUENCE</scope>
</reference>
<dbReference type="GO" id="GO:0043770">
    <property type="term" value="F:demethylmenaquinone methyltransferase activity"/>
    <property type="evidence" value="ECO:0007669"/>
    <property type="project" value="UniProtKB-EC"/>
</dbReference>
<keyword evidence="3" id="KW-0489">Methyltransferase</keyword>
<feature type="domain" description="Methyltransferase type 11" evidence="2">
    <location>
        <begin position="41"/>
        <end position="137"/>
    </location>
</feature>
<sequence length="250" mass="26435">MSGESYTPGHSGNATAFMAARTIESHGRFFTPHLEPGVSVLDCGCGPGSITLGIAARTHPGEVVGVDFGESQIERARESATGAGAHNVRFQTADCYALPFPDESFDRVFSNALMEHLADPAAAVREFHRILRPGGVIGLCSPDWGGFVLAPPSDALDGAIRAYEALQTRNGGDVRAGRRLGGYLAESGFSAVAMSARYECYDSLPAIGGYLALQLDDSGDARSAATLRDWSRSEGGMFAQCWISCVARKP</sequence>
<keyword evidence="1 3" id="KW-0808">Transferase</keyword>
<dbReference type="InterPro" id="IPR029063">
    <property type="entry name" value="SAM-dependent_MTases_sf"/>
</dbReference>
<evidence type="ECO:0000256" key="1">
    <source>
        <dbReference type="ARBA" id="ARBA00022679"/>
    </source>
</evidence>
<dbReference type="Gene3D" id="3.40.50.150">
    <property type="entry name" value="Vaccinia Virus protein VP39"/>
    <property type="match status" value="1"/>
</dbReference>
<dbReference type="EMBL" id="MN079083">
    <property type="protein sequence ID" value="QEA04417.1"/>
    <property type="molecule type" value="Genomic_DNA"/>
</dbReference>
<evidence type="ECO:0000259" key="2">
    <source>
        <dbReference type="Pfam" id="PF08241"/>
    </source>
</evidence>
<dbReference type="PANTHER" id="PTHR44068">
    <property type="entry name" value="ZGC:194242"/>
    <property type="match status" value="1"/>
</dbReference>
<proteinExistence type="predicted"/>
<dbReference type="GO" id="GO:0016126">
    <property type="term" value="P:sterol biosynthetic process"/>
    <property type="evidence" value="ECO:0007669"/>
    <property type="project" value="TreeGrafter"/>
</dbReference>
<accession>A0A5B8RCJ9</accession>
<name>A0A5B8RCJ9_9ZZZZ</name>
<dbReference type="Pfam" id="PF08241">
    <property type="entry name" value="Methyltransf_11"/>
    <property type="match status" value="1"/>
</dbReference>
<gene>
    <name evidence="3" type="primary">ubiE_1</name>
    <name evidence="3" type="ORF">KBTEX_00725</name>
</gene>
<dbReference type="CDD" id="cd02440">
    <property type="entry name" value="AdoMet_MTases"/>
    <property type="match status" value="1"/>
</dbReference>
<dbReference type="PANTHER" id="PTHR44068:SF1">
    <property type="entry name" value="HYPOTHETICAL LOC100005854"/>
    <property type="match status" value="1"/>
</dbReference>
<dbReference type="AlphaFoldDB" id="A0A5B8RCJ9"/>
<dbReference type="InterPro" id="IPR013216">
    <property type="entry name" value="Methyltransf_11"/>
</dbReference>
<dbReference type="GO" id="GO:0032259">
    <property type="term" value="P:methylation"/>
    <property type="evidence" value="ECO:0007669"/>
    <property type="project" value="UniProtKB-KW"/>
</dbReference>
<protein>
    <submittedName>
        <fullName evidence="3">Ubiquinone/menaquinone biosynthesis C-methyltransferase UbiE</fullName>
        <ecNumber evidence="3">2.1.1.163</ecNumber>
    </submittedName>
</protein>
<keyword evidence="3" id="KW-0830">Ubiquinone</keyword>
<dbReference type="SUPFAM" id="SSF53335">
    <property type="entry name" value="S-adenosyl-L-methionine-dependent methyltransferases"/>
    <property type="match status" value="1"/>
</dbReference>
<dbReference type="GO" id="GO:0003838">
    <property type="term" value="F:sterol 24-C-methyltransferase activity"/>
    <property type="evidence" value="ECO:0007669"/>
    <property type="project" value="TreeGrafter"/>
</dbReference>